<keyword evidence="2" id="KW-1185">Reference proteome</keyword>
<organism evidence="1 2">
    <name type="scientific">Tagetes erecta</name>
    <name type="common">African marigold</name>
    <dbReference type="NCBI Taxonomy" id="13708"/>
    <lineage>
        <taxon>Eukaryota</taxon>
        <taxon>Viridiplantae</taxon>
        <taxon>Streptophyta</taxon>
        <taxon>Embryophyta</taxon>
        <taxon>Tracheophyta</taxon>
        <taxon>Spermatophyta</taxon>
        <taxon>Magnoliopsida</taxon>
        <taxon>eudicotyledons</taxon>
        <taxon>Gunneridae</taxon>
        <taxon>Pentapetalae</taxon>
        <taxon>asterids</taxon>
        <taxon>campanulids</taxon>
        <taxon>Asterales</taxon>
        <taxon>Asteraceae</taxon>
        <taxon>Asteroideae</taxon>
        <taxon>Heliantheae alliance</taxon>
        <taxon>Tageteae</taxon>
        <taxon>Tagetes</taxon>
    </lineage>
</organism>
<gene>
    <name evidence="1" type="ORF">QVD17_37916</name>
</gene>
<evidence type="ECO:0000313" key="2">
    <source>
        <dbReference type="Proteomes" id="UP001229421"/>
    </source>
</evidence>
<dbReference type="AlphaFoldDB" id="A0AAD8JWZ3"/>
<evidence type="ECO:0000313" key="1">
    <source>
        <dbReference type="EMBL" id="KAK1411368.1"/>
    </source>
</evidence>
<protein>
    <submittedName>
        <fullName evidence="1">Uncharacterized protein</fullName>
    </submittedName>
</protein>
<accession>A0AAD8JWZ3</accession>
<reference evidence="1" key="1">
    <citation type="journal article" date="2023" name="bioRxiv">
        <title>Improved chromosome-level genome assembly for marigold (Tagetes erecta).</title>
        <authorList>
            <person name="Jiang F."/>
            <person name="Yuan L."/>
            <person name="Wang S."/>
            <person name="Wang H."/>
            <person name="Xu D."/>
            <person name="Wang A."/>
            <person name="Fan W."/>
        </authorList>
    </citation>
    <scope>NUCLEOTIDE SEQUENCE</scope>
    <source>
        <strain evidence="1">WSJ</strain>
        <tissue evidence="1">Leaf</tissue>
    </source>
</reference>
<dbReference type="EMBL" id="JAUHHV010000010">
    <property type="protein sequence ID" value="KAK1411368.1"/>
    <property type="molecule type" value="Genomic_DNA"/>
</dbReference>
<comment type="caution">
    <text evidence="1">The sequence shown here is derived from an EMBL/GenBank/DDBJ whole genome shotgun (WGS) entry which is preliminary data.</text>
</comment>
<proteinExistence type="predicted"/>
<dbReference type="Proteomes" id="UP001229421">
    <property type="component" value="Unassembled WGS sequence"/>
</dbReference>
<sequence>MVMAIARYKLHPDPDLIYGSIHFRNRFSLEDWNLNEKIKTINTPNKVMISSFTCSSNIQRWKENEVPDLGFGDLRTKDDDEDIKK</sequence>
<name>A0AAD8JWZ3_TARER</name>